<organism evidence="1 2">
    <name type="scientific">Ruminococcus albus 8</name>
    <dbReference type="NCBI Taxonomy" id="246199"/>
    <lineage>
        <taxon>Bacteria</taxon>
        <taxon>Bacillati</taxon>
        <taxon>Bacillota</taxon>
        <taxon>Clostridia</taxon>
        <taxon>Eubacteriales</taxon>
        <taxon>Oscillospiraceae</taxon>
        <taxon>Ruminococcus</taxon>
    </lineage>
</organism>
<name>E9SCE4_RUMAL</name>
<comment type="caution">
    <text evidence="1">The sequence shown here is derived from an EMBL/GenBank/DDBJ whole genome shotgun (WGS) entry which is preliminary data.</text>
</comment>
<evidence type="ECO:0000313" key="2">
    <source>
        <dbReference type="Proteomes" id="UP000004259"/>
    </source>
</evidence>
<reference evidence="1 2" key="1">
    <citation type="submission" date="2011-02" db="EMBL/GenBank/DDBJ databases">
        <authorList>
            <person name="Nelson K.E."/>
            <person name="Sutton G."/>
            <person name="Torralba M."/>
            <person name="Durkin S."/>
            <person name="Harkins D."/>
            <person name="Montgomery R."/>
            <person name="Ziemer C."/>
            <person name="Klaassens E."/>
            <person name="Ocuiv P."/>
            <person name="Morrison M."/>
        </authorList>
    </citation>
    <scope>NUCLEOTIDE SEQUENCE [LARGE SCALE GENOMIC DNA]</scope>
    <source>
        <strain evidence="1 2">8</strain>
    </source>
</reference>
<protein>
    <submittedName>
        <fullName evidence="1">Conserved domain protein</fullName>
    </submittedName>
</protein>
<sequence>MTETIKNNIFYLTDICLKTPKFCNSRPKLCNSRQKRASCENCGIMCTIKECGKDK</sequence>
<accession>E9SCE4</accession>
<dbReference type="Proteomes" id="UP000004259">
    <property type="component" value="Unassembled WGS sequence"/>
</dbReference>
<proteinExistence type="predicted"/>
<gene>
    <name evidence="1" type="ORF">CUS_5857</name>
</gene>
<dbReference type="EMBL" id="ADKM02000080">
    <property type="protein sequence ID" value="EGC03013.1"/>
    <property type="molecule type" value="Genomic_DNA"/>
</dbReference>
<evidence type="ECO:0000313" key="1">
    <source>
        <dbReference type="EMBL" id="EGC03013.1"/>
    </source>
</evidence>
<keyword evidence="2" id="KW-1185">Reference proteome</keyword>
<dbReference type="AlphaFoldDB" id="E9SCE4"/>